<sequence>MSLQRETQESSQYPLPNNPLSATPKRQSPCEHCKDHRGSGATESGISHYLHFEDNDCFFPPSELGRRPPSQRDGPDRKRSSMN</sequence>
<protein>
    <submittedName>
        <fullName evidence="2">Uncharacterized protein</fullName>
    </submittedName>
</protein>
<feature type="compositionally biased region" description="Polar residues" evidence="1">
    <location>
        <begin position="1"/>
        <end position="26"/>
    </location>
</feature>
<dbReference type="EMBL" id="ML732192">
    <property type="protein sequence ID" value="KAB8075612.1"/>
    <property type="molecule type" value="Genomic_DNA"/>
</dbReference>
<gene>
    <name evidence="2" type="ORF">BDV29DRAFT_171770</name>
</gene>
<feature type="region of interest" description="Disordered" evidence="1">
    <location>
        <begin position="1"/>
        <end position="83"/>
    </location>
</feature>
<evidence type="ECO:0000313" key="3">
    <source>
        <dbReference type="Proteomes" id="UP000326565"/>
    </source>
</evidence>
<evidence type="ECO:0000256" key="1">
    <source>
        <dbReference type="SAM" id="MobiDB-lite"/>
    </source>
</evidence>
<evidence type="ECO:0000313" key="2">
    <source>
        <dbReference type="EMBL" id="KAB8075612.1"/>
    </source>
</evidence>
<dbReference type="Proteomes" id="UP000326565">
    <property type="component" value="Unassembled WGS sequence"/>
</dbReference>
<name>A0A5N5X8H5_9EURO</name>
<dbReference type="OrthoDB" id="4510456at2759"/>
<feature type="compositionally biased region" description="Basic and acidic residues" evidence="1">
    <location>
        <begin position="28"/>
        <end position="38"/>
    </location>
</feature>
<reference evidence="2 3" key="1">
    <citation type="submission" date="2019-04" db="EMBL/GenBank/DDBJ databases">
        <title>Friends and foes A comparative genomics study of 23 Aspergillus species from section Flavi.</title>
        <authorList>
            <consortium name="DOE Joint Genome Institute"/>
            <person name="Kjaerbolling I."/>
            <person name="Vesth T."/>
            <person name="Frisvad J.C."/>
            <person name="Nybo J.L."/>
            <person name="Theobald S."/>
            <person name="Kildgaard S."/>
            <person name="Isbrandt T."/>
            <person name="Kuo A."/>
            <person name="Sato A."/>
            <person name="Lyhne E.K."/>
            <person name="Kogle M.E."/>
            <person name="Wiebenga A."/>
            <person name="Kun R.S."/>
            <person name="Lubbers R.J."/>
            <person name="Makela M.R."/>
            <person name="Barry K."/>
            <person name="Chovatia M."/>
            <person name="Clum A."/>
            <person name="Daum C."/>
            <person name="Haridas S."/>
            <person name="He G."/>
            <person name="LaButti K."/>
            <person name="Lipzen A."/>
            <person name="Mondo S."/>
            <person name="Riley R."/>
            <person name="Salamov A."/>
            <person name="Simmons B.A."/>
            <person name="Magnuson J.K."/>
            <person name="Henrissat B."/>
            <person name="Mortensen U.H."/>
            <person name="Larsen T.O."/>
            <person name="Devries R.P."/>
            <person name="Grigoriev I.V."/>
            <person name="Machida M."/>
            <person name="Baker S.E."/>
            <person name="Andersen M.R."/>
        </authorList>
    </citation>
    <scope>NUCLEOTIDE SEQUENCE [LARGE SCALE GENOMIC DNA]</scope>
    <source>
        <strain evidence="2 3">CBS 151.66</strain>
    </source>
</reference>
<organism evidence="2 3">
    <name type="scientific">Aspergillus leporis</name>
    <dbReference type="NCBI Taxonomy" id="41062"/>
    <lineage>
        <taxon>Eukaryota</taxon>
        <taxon>Fungi</taxon>
        <taxon>Dikarya</taxon>
        <taxon>Ascomycota</taxon>
        <taxon>Pezizomycotina</taxon>
        <taxon>Eurotiomycetes</taxon>
        <taxon>Eurotiomycetidae</taxon>
        <taxon>Eurotiales</taxon>
        <taxon>Aspergillaceae</taxon>
        <taxon>Aspergillus</taxon>
        <taxon>Aspergillus subgen. Circumdati</taxon>
    </lineage>
</organism>
<keyword evidence="3" id="KW-1185">Reference proteome</keyword>
<accession>A0A5N5X8H5</accession>
<proteinExistence type="predicted"/>
<feature type="compositionally biased region" description="Basic and acidic residues" evidence="1">
    <location>
        <begin position="73"/>
        <end position="83"/>
    </location>
</feature>
<dbReference type="AlphaFoldDB" id="A0A5N5X8H5"/>